<feature type="repeat" description="PPR" evidence="3">
    <location>
        <begin position="320"/>
        <end position="354"/>
    </location>
</feature>
<dbReference type="SUPFAM" id="SSF81901">
    <property type="entry name" value="HCP-like"/>
    <property type="match status" value="1"/>
</dbReference>
<evidence type="ECO:0000313" key="4">
    <source>
        <dbReference type="EMBL" id="KAK8959736.1"/>
    </source>
</evidence>
<feature type="repeat" description="PPR" evidence="3">
    <location>
        <begin position="285"/>
        <end position="319"/>
    </location>
</feature>
<name>A0ABR2M7W4_9ASPA</name>
<dbReference type="EMBL" id="JBBWWR010000011">
    <property type="protein sequence ID" value="KAK8959736.1"/>
    <property type="molecule type" value="Genomic_DNA"/>
</dbReference>
<feature type="repeat" description="PPR" evidence="3">
    <location>
        <begin position="358"/>
        <end position="393"/>
    </location>
</feature>
<evidence type="ECO:0000313" key="5">
    <source>
        <dbReference type="Proteomes" id="UP001412067"/>
    </source>
</evidence>
<dbReference type="Proteomes" id="UP001412067">
    <property type="component" value="Unassembled WGS sequence"/>
</dbReference>
<feature type="repeat" description="PPR" evidence="3">
    <location>
        <begin position="464"/>
        <end position="498"/>
    </location>
</feature>
<comment type="caution">
    <text evidence="4">The sequence shown here is derived from an EMBL/GenBank/DDBJ whole genome shotgun (WGS) entry which is preliminary data.</text>
</comment>
<evidence type="ECO:0000256" key="2">
    <source>
        <dbReference type="ARBA" id="ARBA00022737"/>
    </source>
</evidence>
<dbReference type="PANTHER" id="PTHR47941">
    <property type="entry name" value="PENTATRICOPEPTIDE REPEAT-CONTAINING PROTEIN 3, MITOCHONDRIAL"/>
    <property type="match status" value="1"/>
</dbReference>
<feature type="repeat" description="PPR" evidence="3">
    <location>
        <begin position="394"/>
        <end position="428"/>
    </location>
</feature>
<dbReference type="Pfam" id="PF01535">
    <property type="entry name" value="PPR"/>
    <property type="match status" value="2"/>
</dbReference>
<dbReference type="Pfam" id="PF13041">
    <property type="entry name" value="PPR_2"/>
    <property type="match status" value="2"/>
</dbReference>
<evidence type="ECO:0000256" key="1">
    <source>
        <dbReference type="ARBA" id="ARBA00007626"/>
    </source>
</evidence>
<keyword evidence="5" id="KW-1185">Reference proteome</keyword>
<gene>
    <name evidence="4" type="ORF">KSP40_PGU006528</name>
</gene>
<sequence>MFRHPLRYLLASLYAPTPNSLSRIARFSYSERPSKSNFLPPISLLSLGSEIVCTRFGGEIAANASIISSKCSKTTIRAPSLLFSVQYLCTLPSQFSISASSHDFHENTSTSIADKVYGTVMSSYSSDQSMEEALTALAPELTTELVNDVLHRLRYEEKLAFRFFTWAGHQDGYAHDPQNFNDMIEILSSTGFKTKQFGVTCDVLDYMKRKRKKSVPVEALLTILKAYTEKHLSGIGKFAKKKRIKPKIQPEVHSLNLLLDSLCKCCLVTEAESIFHRVKLKVPPTAETYNILFFGWCRVRDPEKAMNVLEEMLERGHIPESFTYNAAISSFCDAGMIKEAMELFEFMRTKGSTISSPTAKTYSVLIVALAKYDNMMDECFNLLREMRGCGCLPDVSTYIDLIEGMCLAGKIDAAYKILEEMDNNSYPPDILTYNCFLKVLCDMKKHEEASRLCEKMIEGGCEPSVHTYNMMITMFFKIEDSNRAFDIWLEMDKRECARSVDTYGIMIDGLFGCGRVEDACFLLDDVMDRGMKLPYKNFDSLMMRLSEIGNLRAIHRLSDHMRRFYNVAMARRFAKSQKKKSISMRRP</sequence>
<dbReference type="InterPro" id="IPR011990">
    <property type="entry name" value="TPR-like_helical_dom_sf"/>
</dbReference>
<comment type="similarity">
    <text evidence="1">Belongs to the PPR family. P subfamily.</text>
</comment>
<feature type="repeat" description="PPR" evidence="3">
    <location>
        <begin position="499"/>
        <end position="533"/>
    </location>
</feature>
<organism evidence="4 5">
    <name type="scientific">Platanthera guangdongensis</name>
    <dbReference type="NCBI Taxonomy" id="2320717"/>
    <lineage>
        <taxon>Eukaryota</taxon>
        <taxon>Viridiplantae</taxon>
        <taxon>Streptophyta</taxon>
        <taxon>Embryophyta</taxon>
        <taxon>Tracheophyta</taxon>
        <taxon>Spermatophyta</taxon>
        <taxon>Magnoliopsida</taxon>
        <taxon>Liliopsida</taxon>
        <taxon>Asparagales</taxon>
        <taxon>Orchidaceae</taxon>
        <taxon>Orchidoideae</taxon>
        <taxon>Orchideae</taxon>
        <taxon>Orchidinae</taxon>
        <taxon>Platanthera</taxon>
    </lineage>
</organism>
<dbReference type="Pfam" id="PF12854">
    <property type="entry name" value="PPR_1"/>
    <property type="match status" value="1"/>
</dbReference>
<feature type="repeat" description="PPR" evidence="3">
    <location>
        <begin position="429"/>
        <end position="463"/>
    </location>
</feature>
<proteinExistence type="inferred from homology"/>
<dbReference type="InterPro" id="IPR002885">
    <property type="entry name" value="PPR_rpt"/>
</dbReference>
<keyword evidence="2" id="KW-0677">Repeat</keyword>
<protein>
    <submittedName>
        <fullName evidence="4">Pentatricopeptide repeat-containing protein</fullName>
    </submittedName>
</protein>
<reference evidence="4 5" key="1">
    <citation type="journal article" date="2022" name="Nat. Plants">
        <title>Genomes of leafy and leafless Platanthera orchids illuminate the evolution of mycoheterotrophy.</title>
        <authorList>
            <person name="Li M.H."/>
            <person name="Liu K.W."/>
            <person name="Li Z."/>
            <person name="Lu H.C."/>
            <person name="Ye Q.L."/>
            <person name="Zhang D."/>
            <person name="Wang J.Y."/>
            <person name="Li Y.F."/>
            <person name="Zhong Z.M."/>
            <person name="Liu X."/>
            <person name="Yu X."/>
            <person name="Liu D.K."/>
            <person name="Tu X.D."/>
            <person name="Liu B."/>
            <person name="Hao Y."/>
            <person name="Liao X.Y."/>
            <person name="Jiang Y.T."/>
            <person name="Sun W.H."/>
            <person name="Chen J."/>
            <person name="Chen Y.Q."/>
            <person name="Ai Y."/>
            <person name="Zhai J.W."/>
            <person name="Wu S.S."/>
            <person name="Zhou Z."/>
            <person name="Hsiao Y.Y."/>
            <person name="Wu W.L."/>
            <person name="Chen Y.Y."/>
            <person name="Lin Y.F."/>
            <person name="Hsu J.L."/>
            <person name="Li C.Y."/>
            <person name="Wang Z.W."/>
            <person name="Zhao X."/>
            <person name="Zhong W.Y."/>
            <person name="Ma X.K."/>
            <person name="Ma L."/>
            <person name="Huang J."/>
            <person name="Chen G.Z."/>
            <person name="Huang M.Z."/>
            <person name="Huang L."/>
            <person name="Peng D.H."/>
            <person name="Luo Y.B."/>
            <person name="Zou S.Q."/>
            <person name="Chen S.P."/>
            <person name="Lan S."/>
            <person name="Tsai W.C."/>
            <person name="Van de Peer Y."/>
            <person name="Liu Z.J."/>
        </authorList>
    </citation>
    <scope>NUCLEOTIDE SEQUENCE [LARGE SCALE GENOMIC DNA]</scope>
    <source>
        <strain evidence="4">Lor288</strain>
    </source>
</reference>
<accession>A0ABR2M7W4</accession>
<dbReference type="PROSITE" id="PS51375">
    <property type="entry name" value="PPR"/>
    <property type="match status" value="7"/>
</dbReference>
<dbReference type="Gene3D" id="1.25.40.10">
    <property type="entry name" value="Tetratricopeptide repeat domain"/>
    <property type="match status" value="3"/>
</dbReference>
<dbReference type="NCBIfam" id="TIGR00756">
    <property type="entry name" value="PPR"/>
    <property type="match status" value="7"/>
</dbReference>
<evidence type="ECO:0000256" key="3">
    <source>
        <dbReference type="PROSITE-ProRule" id="PRU00708"/>
    </source>
</evidence>